<dbReference type="Proteomes" id="UP001597145">
    <property type="component" value="Unassembled WGS sequence"/>
</dbReference>
<dbReference type="EMBL" id="JBHUCP010000007">
    <property type="protein sequence ID" value="MFD1530185.1"/>
    <property type="molecule type" value="Genomic_DNA"/>
</dbReference>
<sequence length="56" mass="5708">MPGGARMLERVFPGLLGELAADGAVPAQPLAQYRMRVSGHDPRPPAMSGPAPVAAA</sequence>
<evidence type="ECO:0000256" key="1">
    <source>
        <dbReference type="SAM" id="MobiDB-lite"/>
    </source>
</evidence>
<dbReference type="RefSeq" id="WP_343976953.1">
    <property type="nucleotide sequence ID" value="NZ_BAAAJG010000008.1"/>
</dbReference>
<organism evidence="2 3">
    <name type="scientific">Pseudonocardia aurantiaca</name>
    <dbReference type="NCBI Taxonomy" id="75290"/>
    <lineage>
        <taxon>Bacteria</taxon>
        <taxon>Bacillati</taxon>
        <taxon>Actinomycetota</taxon>
        <taxon>Actinomycetes</taxon>
        <taxon>Pseudonocardiales</taxon>
        <taxon>Pseudonocardiaceae</taxon>
        <taxon>Pseudonocardia</taxon>
    </lineage>
</organism>
<accession>A0ABW4FHS8</accession>
<gene>
    <name evidence="2" type="ORF">ACFSCY_12100</name>
</gene>
<proteinExistence type="predicted"/>
<comment type="caution">
    <text evidence="2">The sequence shown here is derived from an EMBL/GenBank/DDBJ whole genome shotgun (WGS) entry which is preliminary data.</text>
</comment>
<feature type="region of interest" description="Disordered" evidence="1">
    <location>
        <begin position="37"/>
        <end position="56"/>
    </location>
</feature>
<protein>
    <submittedName>
        <fullName evidence="2">Uncharacterized protein</fullName>
    </submittedName>
</protein>
<reference evidence="3" key="1">
    <citation type="journal article" date="2019" name="Int. J. Syst. Evol. Microbiol.">
        <title>The Global Catalogue of Microorganisms (GCM) 10K type strain sequencing project: providing services to taxonomists for standard genome sequencing and annotation.</title>
        <authorList>
            <consortium name="The Broad Institute Genomics Platform"/>
            <consortium name="The Broad Institute Genome Sequencing Center for Infectious Disease"/>
            <person name="Wu L."/>
            <person name="Ma J."/>
        </authorList>
    </citation>
    <scope>NUCLEOTIDE SEQUENCE [LARGE SCALE GENOMIC DNA]</scope>
    <source>
        <strain evidence="3">JCM 12165</strain>
    </source>
</reference>
<keyword evidence="3" id="KW-1185">Reference proteome</keyword>
<evidence type="ECO:0000313" key="3">
    <source>
        <dbReference type="Proteomes" id="UP001597145"/>
    </source>
</evidence>
<evidence type="ECO:0000313" key="2">
    <source>
        <dbReference type="EMBL" id="MFD1530185.1"/>
    </source>
</evidence>
<name>A0ABW4FHS8_9PSEU</name>